<comment type="caution">
    <text evidence="4">The sequence shown here is derived from an EMBL/GenBank/DDBJ whole genome shotgun (WGS) entry which is preliminary data.</text>
</comment>
<sequence>MKTKRRITMGVLAAVIVATPMIAVSCGDKNKELENKRREAEAKELERKELARRKQKVDEKRRKAQEEIDNIQTQNYEAIKKMLKEDPYYNINPFHRASDLAKKIKDLESLAHVFALRVGQRELPFPYKSDFEVTAVGDENGWITVTVIMHTKDATNPDSAPLEVYNHVKNDVEMEKLEKKWAAEKAEEERIKREKEEHKKMMNAKGFEEIEDKVWYNKEKQIVDYQWNDFERNSLWGESSHMDTLLKNKEKYPVKHLIANKVRWFDNGDGINSRNGIWHNFIRIYKNTLESVEMKSLEDVWMPLFKSNEKEKDLPKLDTLIVPKLKVLWEHGFSGVNLKYLDISESKEIESFFPHGATLGEDIEKGWTKTWGRGELPMINDASSIIVISENYNWENSKRKTWKYNTLKDQTEEIKISFKQRSKKDGKLQDLEWYLSSWTKTKADGTWRLRIKK</sequence>
<proteinExistence type="predicted"/>
<dbReference type="PROSITE" id="PS51257">
    <property type="entry name" value="PROKAR_LIPOPROTEIN"/>
    <property type="match status" value="1"/>
</dbReference>
<keyword evidence="3" id="KW-0732">Signal</keyword>
<evidence type="ECO:0000256" key="2">
    <source>
        <dbReference type="SAM" id="MobiDB-lite"/>
    </source>
</evidence>
<keyword evidence="1" id="KW-0175">Coiled coil</keyword>
<dbReference type="RefSeq" id="WP_131613337.1">
    <property type="nucleotide sequence ID" value="NZ_PSZP01000008.1"/>
</dbReference>
<gene>
    <name evidence="4" type="ORF">C4B25_01730</name>
</gene>
<accession>A0A4R0XUD4</accession>
<reference evidence="4 5" key="1">
    <citation type="submission" date="2018-02" db="EMBL/GenBank/DDBJ databases">
        <title>Mycoplasma marinum and Mycoplasma todarodis sp. nov., moderately halophilic and psychrotolerant mycoplasmas isolated from cephalopods.</title>
        <authorList>
            <person name="Viver T."/>
        </authorList>
    </citation>
    <scope>NUCLEOTIDE SEQUENCE [LARGE SCALE GENOMIC DNA]</scope>
    <source>
        <strain evidence="4 5">5H</strain>
    </source>
</reference>
<feature type="signal peptide" evidence="3">
    <location>
        <begin position="1"/>
        <end position="23"/>
    </location>
</feature>
<protein>
    <recommendedName>
        <fullName evidence="6">Lipoprotein</fullName>
    </recommendedName>
</protein>
<name>A0A4R0XUD4_9MOLU</name>
<feature type="chain" id="PRO_5020765824" description="Lipoprotein" evidence="3">
    <location>
        <begin position="24"/>
        <end position="453"/>
    </location>
</feature>
<evidence type="ECO:0000313" key="5">
    <source>
        <dbReference type="Proteomes" id="UP000291072"/>
    </source>
</evidence>
<dbReference type="Proteomes" id="UP000291072">
    <property type="component" value="Unassembled WGS sequence"/>
</dbReference>
<feature type="region of interest" description="Disordered" evidence="2">
    <location>
        <begin position="42"/>
        <end position="63"/>
    </location>
</feature>
<evidence type="ECO:0000313" key="4">
    <source>
        <dbReference type="EMBL" id="TCG11397.1"/>
    </source>
</evidence>
<keyword evidence="5" id="KW-1185">Reference proteome</keyword>
<feature type="coiled-coil region" evidence="1">
    <location>
        <begin position="169"/>
        <end position="204"/>
    </location>
</feature>
<evidence type="ECO:0000256" key="1">
    <source>
        <dbReference type="SAM" id="Coils"/>
    </source>
</evidence>
<organism evidence="4 5">
    <name type="scientific">Mycoplasma todarodis</name>
    <dbReference type="NCBI Taxonomy" id="1937191"/>
    <lineage>
        <taxon>Bacteria</taxon>
        <taxon>Bacillati</taxon>
        <taxon>Mycoplasmatota</taxon>
        <taxon>Mollicutes</taxon>
        <taxon>Mycoplasmataceae</taxon>
        <taxon>Mycoplasma</taxon>
    </lineage>
</organism>
<dbReference type="AlphaFoldDB" id="A0A4R0XUD4"/>
<dbReference type="EMBL" id="PSZP01000008">
    <property type="protein sequence ID" value="TCG11397.1"/>
    <property type="molecule type" value="Genomic_DNA"/>
</dbReference>
<evidence type="ECO:0008006" key="6">
    <source>
        <dbReference type="Google" id="ProtNLM"/>
    </source>
</evidence>
<evidence type="ECO:0000256" key="3">
    <source>
        <dbReference type="SAM" id="SignalP"/>
    </source>
</evidence>